<dbReference type="PROSITE" id="PS50075">
    <property type="entry name" value="CARRIER"/>
    <property type="match status" value="1"/>
</dbReference>
<feature type="domain" description="Ketosynthase family 3 (KS3)" evidence="11">
    <location>
        <begin position="1"/>
        <end position="374"/>
    </location>
</feature>
<dbReference type="SMART" id="SM00826">
    <property type="entry name" value="PKS_DH"/>
    <property type="match status" value="1"/>
</dbReference>
<dbReference type="Pfam" id="PF00109">
    <property type="entry name" value="ketoacyl-synt"/>
    <property type="match status" value="1"/>
</dbReference>
<feature type="region of interest" description="C-terminal hotdog fold" evidence="8">
    <location>
        <begin position="1073"/>
        <end position="1230"/>
    </location>
</feature>
<dbReference type="GO" id="GO:0016491">
    <property type="term" value="F:oxidoreductase activity"/>
    <property type="evidence" value="ECO:0007669"/>
    <property type="project" value="UniProtKB-KW"/>
</dbReference>
<dbReference type="InterPro" id="IPR049900">
    <property type="entry name" value="PKS_mFAS_DH"/>
</dbReference>
<dbReference type="InterPro" id="IPR057326">
    <property type="entry name" value="KR_dom"/>
</dbReference>
<dbReference type="InterPro" id="IPR020807">
    <property type="entry name" value="PKS_DH"/>
</dbReference>
<dbReference type="SMART" id="SM00822">
    <property type="entry name" value="PKS_KR"/>
    <property type="match status" value="1"/>
</dbReference>
<dbReference type="InterPro" id="IPR014043">
    <property type="entry name" value="Acyl_transferase_dom"/>
</dbReference>
<dbReference type="PROSITE" id="PS00606">
    <property type="entry name" value="KS3_1"/>
    <property type="match status" value="1"/>
</dbReference>
<dbReference type="InterPro" id="IPR001227">
    <property type="entry name" value="Ac_transferase_dom_sf"/>
</dbReference>
<dbReference type="InterPro" id="IPR016039">
    <property type="entry name" value="Thiolase-like"/>
</dbReference>
<dbReference type="PROSITE" id="PS52004">
    <property type="entry name" value="KS3_2"/>
    <property type="match status" value="1"/>
</dbReference>
<evidence type="ECO:0000259" key="11">
    <source>
        <dbReference type="PROSITE" id="PS52004"/>
    </source>
</evidence>
<dbReference type="InterPro" id="IPR020806">
    <property type="entry name" value="PKS_PP-bd"/>
</dbReference>
<dbReference type="CDD" id="cd05195">
    <property type="entry name" value="enoyl_red"/>
    <property type="match status" value="1"/>
</dbReference>
<dbReference type="EMBL" id="MU404350">
    <property type="protein sequence ID" value="KAI1618129.1"/>
    <property type="molecule type" value="Genomic_DNA"/>
</dbReference>
<keyword evidence="1" id="KW-0596">Phosphopantetheine</keyword>
<dbReference type="InterPro" id="IPR056501">
    <property type="entry name" value="NAD-bd_HRPKS_sdrA"/>
</dbReference>
<dbReference type="Pfam" id="PF21089">
    <property type="entry name" value="PKS_DH_N"/>
    <property type="match status" value="1"/>
</dbReference>
<dbReference type="Pfam" id="PF08659">
    <property type="entry name" value="KR"/>
    <property type="match status" value="1"/>
</dbReference>
<dbReference type="Proteomes" id="UP001203852">
    <property type="component" value="Unassembled WGS sequence"/>
</dbReference>
<dbReference type="GO" id="GO:0004312">
    <property type="term" value="F:fatty acid synthase activity"/>
    <property type="evidence" value="ECO:0007669"/>
    <property type="project" value="TreeGrafter"/>
</dbReference>
<dbReference type="GO" id="GO:0031177">
    <property type="term" value="F:phosphopantetheine binding"/>
    <property type="evidence" value="ECO:0007669"/>
    <property type="project" value="InterPro"/>
</dbReference>
<feature type="active site" description="Proton donor; for dehydratase activity" evidence="8">
    <location>
        <position position="1140"/>
    </location>
</feature>
<dbReference type="SUPFAM" id="SSF55048">
    <property type="entry name" value="Probable ACP-binding domain of malonyl-CoA ACP transacylase"/>
    <property type="match status" value="1"/>
</dbReference>
<dbReference type="InterPro" id="IPR020843">
    <property type="entry name" value="ER"/>
</dbReference>
<feature type="region of interest" description="N-terminal hotdog fold" evidence="8">
    <location>
        <begin position="916"/>
        <end position="1047"/>
    </location>
</feature>
<dbReference type="Gene3D" id="3.40.50.720">
    <property type="entry name" value="NAD(P)-binding Rossmann-like Domain"/>
    <property type="match status" value="2"/>
</dbReference>
<dbReference type="PANTHER" id="PTHR43775">
    <property type="entry name" value="FATTY ACID SYNTHASE"/>
    <property type="match status" value="1"/>
</dbReference>
<keyword evidence="6" id="KW-0511">Multifunctional enzyme</keyword>
<dbReference type="SMART" id="SM00825">
    <property type="entry name" value="PKS_KS"/>
    <property type="match status" value="1"/>
</dbReference>
<evidence type="ECO:0000256" key="7">
    <source>
        <dbReference type="ARBA" id="ARBA00023315"/>
    </source>
</evidence>
<keyword evidence="2" id="KW-0597">Phosphoprotein</keyword>
<dbReference type="SMART" id="SM00823">
    <property type="entry name" value="PKS_PP"/>
    <property type="match status" value="1"/>
</dbReference>
<dbReference type="GO" id="GO:0030639">
    <property type="term" value="P:polyketide biosynthetic process"/>
    <property type="evidence" value="ECO:0007669"/>
    <property type="project" value="UniProtKB-ARBA"/>
</dbReference>
<dbReference type="Pfam" id="PF14765">
    <property type="entry name" value="PS-DH"/>
    <property type="match status" value="1"/>
</dbReference>
<dbReference type="SUPFAM" id="SSF51735">
    <property type="entry name" value="NAD(P)-binding Rossmann-fold domains"/>
    <property type="match status" value="2"/>
</dbReference>
<keyword evidence="5" id="KW-0560">Oxidoreductase</keyword>
<dbReference type="SUPFAM" id="SSF52151">
    <property type="entry name" value="FabD/lysophospholipase-like"/>
    <property type="match status" value="1"/>
</dbReference>
<evidence type="ECO:0000259" key="12">
    <source>
        <dbReference type="PROSITE" id="PS52019"/>
    </source>
</evidence>
<evidence type="ECO:0000256" key="2">
    <source>
        <dbReference type="ARBA" id="ARBA00022553"/>
    </source>
</evidence>
<keyword evidence="7" id="KW-0012">Acyltransferase</keyword>
<dbReference type="InterPro" id="IPR013154">
    <property type="entry name" value="ADH-like_N"/>
</dbReference>
<dbReference type="Gene3D" id="3.90.180.10">
    <property type="entry name" value="Medium-chain alcohol dehydrogenases, catalytic domain"/>
    <property type="match status" value="1"/>
</dbReference>
<dbReference type="CDD" id="cd00833">
    <property type="entry name" value="PKS"/>
    <property type="match status" value="1"/>
</dbReference>
<protein>
    <submittedName>
        <fullName evidence="13">PKSN polyketide synthase for alternapyrone biosynthesis</fullName>
    </submittedName>
</protein>
<dbReference type="InterPro" id="IPR016035">
    <property type="entry name" value="Acyl_Trfase/lysoPLipase"/>
</dbReference>
<dbReference type="InterPro" id="IPR016036">
    <property type="entry name" value="Malonyl_transacylase_ACP-bd"/>
</dbReference>
<evidence type="ECO:0000256" key="3">
    <source>
        <dbReference type="ARBA" id="ARBA00022679"/>
    </source>
</evidence>
<gene>
    <name evidence="13" type="ORF">EDD36DRAFT_22651</name>
</gene>
<evidence type="ECO:0000256" key="6">
    <source>
        <dbReference type="ARBA" id="ARBA00023268"/>
    </source>
</evidence>
<feature type="compositionally biased region" description="Low complexity" evidence="9">
    <location>
        <begin position="399"/>
        <end position="411"/>
    </location>
</feature>
<sequence>MSDQVNTKHGFFLEDDISLFDAPFFSITAKEASGMDPMQRLLLEVSYETFENAGIPMEKLVGSKTSVFCGCFTGDYDLLSNHDIFDHAPNAATGTGRAMLSNRVSWFFDLRGSSFTVDTACSSSLYALHSACQSLRLGESSQALVTGSNLALYPSMFHSLTNMHFLSPDGICHSFDDRANGYARGEAIGGLLLKPLSKALADGDTIRAVIRGSATNQDGKTPGITMPSPESQADLIRFVYAQAGLKMSDTSYFEAHGTGTGLGDPMELSAIGTTLGAAREAGQTPLYVGSIKSNIGHTEGCSGLAGVIKSVLLLEKGMLVPNAGFENLNPKLRLKDWNLALPLNTMAWPTSGLRRVSVNSFGYGGSNAHVIIDDAYHYLKSHHLIGNHSTVVNDDNDFGSDSGVSMGGSDSNTPPPEEEDDDHVPIAGNNRLLVFSSLDQAGLQRQAASYRSALSKTEKNQKLTTLEYLDQQVYLDDLANTLASRRTKFDYRSFAVADSTSTLTSKLSKGLPKLKRALKDNNIMMVFTGQGAQWAQMGRELLDRPVFREATAKSQAYLKKYGATWDVFTELSKGEDSRIDSPEFSQPICTVLQVSLVALLRHWGVTPKATVGHSSGEIGAAYAAGYLTHEDAIKIAYFRGVYSEDVARRLVDRQGIMMAAGVSEAVAQEYLQKATDGVAVAACINSPSSVTLSGDVSAINQLESMLTKDGKFARKLRVKTAYHSPHMQVIADDYLRAMGDIKPLQGNAGTFMYSSVTGKLASASDFDATYWVKNMVGSVRFSDAVSGLLVHSTSKSARRKTPVKWSAVIELGPHEALKGPVNQIMTAVDSKLSSNIIYMAPVLRGKNAQITALEAAGNLWCSGHSVDLAKVNGFDRQLATRKVLSDLPTYPWNHSKGFWYEPRMTTAKRFKKEPRTDLLGAPIDNQNDLEPHWRQILRISENPWMEHHEITGTILYPGAGMLIMAIEAARQLADPTRSLKGIELQDVVFGRGLVIPSGEEAVETSLSLRPHKTFPHTYSWTLYSLPAGSSSWVENSSGLVALIYHDRTEAVDGINTEWGFQSSTYEAIKKTSTVNINMDKFYKDLAAIGMGYGPSFRNLTESKAVPGTFRAHGVITIPETKALMPHQFEYPHLIHPATLDAIFHLLFAGFAQDEGMKESAVPVSMERMFIAAECPQGAGTQYFGYTEGTMADGRDLAGDIVLSDDQWSEPKVVISINARKVTSSGSNSDGASLDEIKRTAVPVWKEDFSFMEPSVVESFIQDNAQTASAQLALWLDRACHKDADLRVLFVADNISTDLQEIIRKFGPEEGKILRFRQLTVAAKDEAAIEEMKTLGLDNLLVKYQTIDLKASATEQNFAESAFDMILAGAAPAAGAQQAASSLKPLLAPNGKLIFTSTISEDPKDNWQAIFEDVGLVKVAVCQEPATEAVLAVGSAGTKEESAPQYSNIVFLKRDIVSAELETTMEKLSSQLKTIGIQTEVATLSAIEDVQEKGVISFLEAETPLVINWSSGELEQFKRLVLSTPYLIWITRGGQLIDSEALEFAPATGLLRTIRTEVPQITLPHIDLAPAVDLAAKSTTDLIMKVFNATARETTQTPEMEFVSSQGKVLIPRVVENNSFDREIELHSANVRPVMAPLHQDGRPLKLEIGSSRIRWVEDEEAVSGLASEDVEIKMSAVGLSSLDARALADASGAVVGREGTGVVTRIGSAVKRFSVGQEVAVLKAHSYRTHLRQDQSLVQALPAKVSPVEAAALPTTYSAAYYGLVDLARVSSTDKVLIQAGSSGLGYAAVQIALWKGADIFVTADPTATPTLVAYGIPADQIFDERSDYKVQLQHIAGPLDVIFSATSGKPLRDLCALIKDFGRFVNVSSEATTEQLCPTLFARNVSFTNMDLERLFSSPLMSRLLGKVFSLLDNGFVGPIPTTAHSVSRLQEVVSSFEGAHGVTVLRLDQDAVVSTAPLAPPALKLDPEATYVLSGGLGGLGPNIASTMYEAGARHLVFLSRSGARTPEQKAVLKKLQAGGCKADALACDVSDANDMRKAMDTAARNGWKIKGVIQCAMVLRDSVLENMTYDKWVGATTCKIPGTWNLHAFLPEDMDFFIVLSSVVSVIGNTGQANYSAGNSYLDALAHYRHNKGLAATSLNIGLVTDATHFTEDFTIENFLQLYGHLVPVSVEDKEVNIALTAAMRGVTSDGVKVPTQVVVGIRGDLDREGSVTSLWPKDRKFDHRAKYKGTGGGDGKVPLKTILANAKSIGEAAEAVESALRSSVATSMGSSPDEVDVDKPLHSFGIDSLKAVEVRNWLFREAKADISVFEILSPTPLNVLSTKIAAKSKALPADITKQAAEELQE</sequence>
<dbReference type="Pfam" id="PF02801">
    <property type="entry name" value="Ketoacyl-synt_C"/>
    <property type="match status" value="1"/>
</dbReference>
<evidence type="ECO:0000256" key="5">
    <source>
        <dbReference type="ARBA" id="ARBA00023002"/>
    </source>
</evidence>
<keyword evidence="3" id="KW-0808">Transferase</keyword>
<evidence type="ECO:0000256" key="9">
    <source>
        <dbReference type="SAM" id="MobiDB-lite"/>
    </source>
</evidence>
<dbReference type="Pfam" id="PF08240">
    <property type="entry name" value="ADH_N"/>
    <property type="match status" value="1"/>
</dbReference>
<dbReference type="SMART" id="SM00827">
    <property type="entry name" value="PKS_AT"/>
    <property type="match status" value="1"/>
</dbReference>
<dbReference type="PANTHER" id="PTHR43775:SF29">
    <property type="entry name" value="ASPERFURANONE POLYKETIDE SYNTHASE AFOG-RELATED"/>
    <property type="match status" value="1"/>
</dbReference>
<dbReference type="InterPro" id="IPR018201">
    <property type="entry name" value="Ketoacyl_synth_AS"/>
</dbReference>
<dbReference type="InterPro" id="IPR049552">
    <property type="entry name" value="PKS_DH_N"/>
</dbReference>
<dbReference type="InterPro" id="IPR020841">
    <property type="entry name" value="PKS_Beta-ketoAc_synthase_dom"/>
</dbReference>
<dbReference type="InterPro" id="IPR009081">
    <property type="entry name" value="PP-bd_ACP"/>
</dbReference>
<feature type="active site" description="Proton acceptor; for dehydratase activity" evidence="8">
    <location>
        <position position="948"/>
    </location>
</feature>
<dbReference type="InterPro" id="IPR013968">
    <property type="entry name" value="PKS_KR"/>
</dbReference>
<dbReference type="InterPro" id="IPR042104">
    <property type="entry name" value="PKS_dehydratase_sf"/>
</dbReference>
<dbReference type="InterPro" id="IPR014030">
    <property type="entry name" value="Ketoacyl_synth_N"/>
</dbReference>
<dbReference type="GO" id="GO:0006633">
    <property type="term" value="P:fatty acid biosynthetic process"/>
    <property type="evidence" value="ECO:0007669"/>
    <property type="project" value="InterPro"/>
</dbReference>
<keyword evidence="4" id="KW-0521">NADP</keyword>
<evidence type="ECO:0000256" key="8">
    <source>
        <dbReference type="PROSITE-ProRule" id="PRU01363"/>
    </source>
</evidence>
<feature type="region of interest" description="Disordered" evidence="9">
    <location>
        <begin position="396"/>
        <end position="424"/>
    </location>
</feature>
<dbReference type="Gene3D" id="1.10.1200.10">
    <property type="entry name" value="ACP-like"/>
    <property type="match status" value="1"/>
</dbReference>
<organism evidence="13 14">
    <name type="scientific">Exophiala viscosa</name>
    <dbReference type="NCBI Taxonomy" id="2486360"/>
    <lineage>
        <taxon>Eukaryota</taxon>
        <taxon>Fungi</taxon>
        <taxon>Dikarya</taxon>
        <taxon>Ascomycota</taxon>
        <taxon>Pezizomycotina</taxon>
        <taxon>Eurotiomycetes</taxon>
        <taxon>Chaetothyriomycetidae</taxon>
        <taxon>Chaetothyriales</taxon>
        <taxon>Herpotrichiellaceae</taxon>
        <taxon>Exophiala</taxon>
    </lineage>
</organism>
<accession>A0AAN6IK26</accession>
<dbReference type="SMART" id="SM00829">
    <property type="entry name" value="PKS_ER"/>
    <property type="match status" value="1"/>
</dbReference>
<reference evidence="13" key="1">
    <citation type="journal article" date="2022" name="bioRxiv">
        <title>Deciphering the potential niche of two novel black yeast fungi from a biological soil crust based on their genomes, phenotypes, and melanin regulation.</title>
        <authorList>
            <consortium name="DOE Joint Genome Institute"/>
            <person name="Carr E.C."/>
            <person name="Barton Q."/>
            <person name="Grambo S."/>
            <person name="Sullivan M."/>
            <person name="Renfro C.M."/>
            <person name="Kuo A."/>
            <person name="Pangilinan J."/>
            <person name="Lipzen A."/>
            <person name="Keymanesh K."/>
            <person name="Savage E."/>
            <person name="Barry K."/>
            <person name="Grigoriev I.V."/>
            <person name="Riekhof W.R."/>
            <person name="Harris S.S."/>
        </authorList>
    </citation>
    <scope>NUCLEOTIDE SEQUENCE</scope>
    <source>
        <strain evidence="13">JF 03-4F</strain>
    </source>
</reference>
<dbReference type="Gene3D" id="3.40.47.10">
    <property type="match status" value="1"/>
</dbReference>
<dbReference type="SUPFAM" id="SSF53901">
    <property type="entry name" value="Thiolase-like"/>
    <property type="match status" value="1"/>
</dbReference>
<comment type="caution">
    <text evidence="13">The sequence shown here is derived from an EMBL/GenBank/DDBJ whole genome shotgun (WGS) entry which is preliminary data.</text>
</comment>
<feature type="domain" description="PKS/mFAS DH" evidence="12">
    <location>
        <begin position="916"/>
        <end position="1230"/>
    </location>
</feature>
<evidence type="ECO:0000259" key="10">
    <source>
        <dbReference type="PROSITE" id="PS50075"/>
    </source>
</evidence>
<dbReference type="PROSITE" id="PS00012">
    <property type="entry name" value="PHOSPHOPANTETHEINE"/>
    <property type="match status" value="1"/>
</dbReference>
<dbReference type="InterPro" id="IPR011032">
    <property type="entry name" value="GroES-like_sf"/>
</dbReference>
<dbReference type="InterPro" id="IPR006162">
    <property type="entry name" value="Ppantetheine_attach_site"/>
</dbReference>
<dbReference type="PROSITE" id="PS52019">
    <property type="entry name" value="PKS_MFAS_DH"/>
    <property type="match status" value="1"/>
</dbReference>
<feature type="domain" description="Carrier" evidence="10">
    <location>
        <begin position="2255"/>
        <end position="2332"/>
    </location>
</feature>
<dbReference type="Gene3D" id="3.40.366.10">
    <property type="entry name" value="Malonyl-Coenzyme A Acyl Carrier Protein, domain 2"/>
    <property type="match status" value="1"/>
</dbReference>
<dbReference type="SUPFAM" id="SSF47336">
    <property type="entry name" value="ACP-like"/>
    <property type="match status" value="1"/>
</dbReference>
<dbReference type="InterPro" id="IPR036291">
    <property type="entry name" value="NAD(P)-bd_dom_sf"/>
</dbReference>
<proteinExistence type="predicted"/>
<keyword evidence="14" id="KW-1185">Reference proteome</keyword>
<evidence type="ECO:0000313" key="13">
    <source>
        <dbReference type="EMBL" id="KAI1618129.1"/>
    </source>
</evidence>
<dbReference type="InterPro" id="IPR032821">
    <property type="entry name" value="PKS_assoc"/>
</dbReference>
<evidence type="ECO:0000256" key="1">
    <source>
        <dbReference type="ARBA" id="ARBA00022450"/>
    </source>
</evidence>
<dbReference type="Pfam" id="PF16197">
    <property type="entry name" value="KAsynt_C_assoc"/>
    <property type="match status" value="1"/>
</dbReference>
<dbReference type="SUPFAM" id="SSF53335">
    <property type="entry name" value="S-adenosyl-L-methionine-dependent methyltransferases"/>
    <property type="match status" value="1"/>
</dbReference>
<dbReference type="InterPro" id="IPR036736">
    <property type="entry name" value="ACP-like_sf"/>
</dbReference>
<dbReference type="Pfam" id="PF00698">
    <property type="entry name" value="Acyl_transf_1"/>
    <property type="match status" value="1"/>
</dbReference>
<dbReference type="InterPro" id="IPR050091">
    <property type="entry name" value="PKS_NRPS_Biosynth_Enz"/>
</dbReference>
<evidence type="ECO:0000256" key="4">
    <source>
        <dbReference type="ARBA" id="ARBA00022857"/>
    </source>
</evidence>
<dbReference type="Pfam" id="PF00550">
    <property type="entry name" value="PP-binding"/>
    <property type="match status" value="1"/>
</dbReference>
<dbReference type="Pfam" id="PF23114">
    <property type="entry name" value="NAD-bd_HRPKS_sdrA"/>
    <property type="match status" value="1"/>
</dbReference>
<evidence type="ECO:0000313" key="14">
    <source>
        <dbReference type="Proteomes" id="UP001203852"/>
    </source>
</evidence>
<dbReference type="InterPro" id="IPR029063">
    <property type="entry name" value="SAM-dependent_MTases_sf"/>
</dbReference>
<dbReference type="Gene3D" id="3.10.129.110">
    <property type="entry name" value="Polyketide synthase dehydratase"/>
    <property type="match status" value="1"/>
</dbReference>
<dbReference type="InterPro" id="IPR014031">
    <property type="entry name" value="Ketoacyl_synth_C"/>
</dbReference>
<dbReference type="SUPFAM" id="SSF50129">
    <property type="entry name" value="GroES-like"/>
    <property type="match status" value="1"/>
</dbReference>
<dbReference type="InterPro" id="IPR049551">
    <property type="entry name" value="PKS_DH_C"/>
</dbReference>
<dbReference type="GO" id="GO:0004315">
    <property type="term" value="F:3-oxoacyl-[acyl-carrier-protein] synthase activity"/>
    <property type="evidence" value="ECO:0007669"/>
    <property type="project" value="InterPro"/>
</dbReference>
<name>A0AAN6IK26_9EURO</name>